<dbReference type="PANTHER" id="PTHR48081:SF9">
    <property type="entry name" value="CARBOXYLESTERASE"/>
    <property type="match status" value="1"/>
</dbReference>
<dbReference type="Gene3D" id="3.40.50.1820">
    <property type="entry name" value="alpha/beta hydrolase"/>
    <property type="match status" value="1"/>
</dbReference>
<dbReference type="GO" id="GO:0016787">
    <property type="term" value="F:hydrolase activity"/>
    <property type="evidence" value="ECO:0007669"/>
    <property type="project" value="UniProtKB-KW"/>
</dbReference>
<dbReference type="Proteomes" id="UP000248326">
    <property type="component" value="Unassembled WGS sequence"/>
</dbReference>
<dbReference type="OrthoDB" id="9815425at2"/>
<dbReference type="PANTHER" id="PTHR48081">
    <property type="entry name" value="AB HYDROLASE SUPERFAMILY PROTEIN C4A8.06C"/>
    <property type="match status" value="1"/>
</dbReference>
<dbReference type="InterPro" id="IPR049492">
    <property type="entry name" value="BD-FAE-like_dom"/>
</dbReference>
<dbReference type="InterPro" id="IPR029058">
    <property type="entry name" value="AB_hydrolase_fold"/>
</dbReference>
<organism evidence="3 4">
    <name type="scientific">Deinococcus yavapaiensis KR-236</name>
    <dbReference type="NCBI Taxonomy" id="694435"/>
    <lineage>
        <taxon>Bacteria</taxon>
        <taxon>Thermotogati</taxon>
        <taxon>Deinococcota</taxon>
        <taxon>Deinococci</taxon>
        <taxon>Deinococcales</taxon>
        <taxon>Deinococcaceae</taxon>
        <taxon>Deinococcus</taxon>
    </lineage>
</organism>
<protein>
    <submittedName>
        <fullName evidence="3">Acetyl esterase/lipase</fullName>
    </submittedName>
</protein>
<evidence type="ECO:0000313" key="3">
    <source>
        <dbReference type="EMBL" id="PYE54771.1"/>
    </source>
</evidence>
<evidence type="ECO:0000256" key="1">
    <source>
        <dbReference type="ARBA" id="ARBA00022801"/>
    </source>
</evidence>
<dbReference type="PROSITE" id="PS51257">
    <property type="entry name" value="PROKAR_LIPOPROTEIN"/>
    <property type="match status" value="1"/>
</dbReference>
<gene>
    <name evidence="3" type="ORF">DES52_10441</name>
</gene>
<dbReference type="InterPro" id="IPR050300">
    <property type="entry name" value="GDXG_lipolytic_enzyme"/>
</dbReference>
<keyword evidence="1" id="KW-0378">Hydrolase</keyword>
<dbReference type="EMBL" id="QJSX01000004">
    <property type="protein sequence ID" value="PYE54771.1"/>
    <property type="molecule type" value="Genomic_DNA"/>
</dbReference>
<name>A0A318SD04_9DEIO</name>
<evidence type="ECO:0000313" key="4">
    <source>
        <dbReference type="Proteomes" id="UP000248326"/>
    </source>
</evidence>
<feature type="domain" description="BD-FAE-like" evidence="2">
    <location>
        <begin position="55"/>
        <end position="240"/>
    </location>
</feature>
<proteinExistence type="predicted"/>
<dbReference type="RefSeq" id="WP_110885899.1">
    <property type="nucleotide sequence ID" value="NZ_QJSX01000004.1"/>
</dbReference>
<dbReference type="Pfam" id="PF20434">
    <property type="entry name" value="BD-FAE"/>
    <property type="match status" value="1"/>
</dbReference>
<dbReference type="SUPFAM" id="SSF53474">
    <property type="entry name" value="alpha/beta-Hydrolases"/>
    <property type="match status" value="1"/>
</dbReference>
<comment type="caution">
    <text evidence="3">The sequence shown here is derived from an EMBL/GenBank/DDBJ whole genome shotgun (WGS) entry which is preliminary data.</text>
</comment>
<keyword evidence="4" id="KW-1185">Reference proteome</keyword>
<reference evidence="3 4" key="1">
    <citation type="submission" date="2018-06" db="EMBL/GenBank/DDBJ databases">
        <title>Genomic Encyclopedia of Type Strains, Phase IV (KMG-IV): sequencing the most valuable type-strain genomes for metagenomic binning, comparative biology and taxonomic classification.</title>
        <authorList>
            <person name="Goeker M."/>
        </authorList>
    </citation>
    <scope>NUCLEOTIDE SEQUENCE [LARGE SCALE GENOMIC DNA]</scope>
    <source>
        <strain evidence="3 4">DSM 18048</strain>
    </source>
</reference>
<evidence type="ECO:0000259" key="2">
    <source>
        <dbReference type="Pfam" id="PF20434"/>
    </source>
</evidence>
<dbReference type="AlphaFoldDB" id="A0A318SD04"/>
<dbReference type="PROSITE" id="PS00122">
    <property type="entry name" value="CARBOXYLESTERASE_B_1"/>
    <property type="match status" value="1"/>
</dbReference>
<dbReference type="InterPro" id="IPR019826">
    <property type="entry name" value="Carboxylesterase_B_AS"/>
</dbReference>
<sequence length="286" mass="31168">MTFVARRSLPIVVLALGMVGCARVDPLVPLNALANTSGLVVDKNRAYGSDPRQVLDVYAPLHARGAPVLIFIHGGSWTGGSKDGYKFVGESFARAGLVTVVMSYRLAPVNRYPSYVQDAASAIRWTRENAARFGGDPNTLFVSGHSAGGFNAVEVVVNRRWLQEVDVPVSSVKGVIGIAGPYSYDFRQFSSRNAFPKDAAPEDVMPSYHVRRDAPPHLLLVAEKDQVVGPENAVRMEAALRAAGVPVERRVLPKLDHYTIVGSLSRRLTFLGETRQAVLEFVNRLK</sequence>
<accession>A0A318SD04</accession>